<dbReference type="GO" id="GO:0003677">
    <property type="term" value="F:DNA binding"/>
    <property type="evidence" value="ECO:0007669"/>
    <property type="project" value="UniProtKB-KW"/>
</dbReference>
<evidence type="ECO:0000259" key="4">
    <source>
        <dbReference type="PROSITE" id="PS50949"/>
    </source>
</evidence>
<dbReference type="AlphaFoldDB" id="A0A1M4ZI28"/>
<dbReference type="CDD" id="cd07377">
    <property type="entry name" value="WHTH_GntR"/>
    <property type="match status" value="1"/>
</dbReference>
<evidence type="ECO:0000313" key="6">
    <source>
        <dbReference type="Proteomes" id="UP000184114"/>
    </source>
</evidence>
<dbReference type="Pfam" id="PF00392">
    <property type="entry name" value="GntR"/>
    <property type="match status" value="1"/>
</dbReference>
<keyword evidence="2 5" id="KW-0238">DNA-binding</keyword>
<dbReference type="EMBL" id="FQTY01000025">
    <property type="protein sequence ID" value="SHF17236.1"/>
    <property type="molecule type" value="Genomic_DNA"/>
</dbReference>
<dbReference type="SMART" id="SM00345">
    <property type="entry name" value="HTH_GNTR"/>
    <property type="match status" value="1"/>
</dbReference>
<dbReference type="InterPro" id="IPR036388">
    <property type="entry name" value="WH-like_DNA-bd_sf"/>
</dbReference>
<evidence type="ECO:0000256" key="3">
    <source>
        <dbReference type="ARBA" id="ARBA00023163"/>
    </source>
</evidence>
<keyword evidence="1" id="KW-0805">Transcription regulation</keyword>
<dbReference type="PROSITE" id="PS50949">
    <property type="entry name" value="HTH_GNTR"/>
    <property type="match status" value="1"/>
</dbReference>
<evidence type="ECO:0000313" key="5">
    <source>
        <dbReference type="EMBL" id="SHF17236.1"/>
    </source>
</evidence>
<dbReference type="InterPro" id="IPR036390">
    <property type="entry name" value="WH_DNA-bd_sf"/>
</dbReference>
<keyword evidence="3" id="KW-0804">Transcription</keyword>
<dbReference type="SUPFAM" id="SSF46785">
    <property type="entry name" value="Winged helix' DNA-binding domain"/>
    <property type="match status" value="1"/>
</dbReference>
<keyword evidence="6" id="KW-1185">Reference proteome</keyword>
<dbReference type="STRING" id="1123404.SAMN02745784_03044"/>
<reference evidence="6" key="1">
    <citation type="submission" date="2016-11" db="EMBL/GenBank/DDBJ databases">
        <authorList>
            <person name="Varghese N."/>
            <person name="Submissions S."/>
        </authorList>
    </citation>
    <scope>NUCLEOTIDE SEQUENCE [LARGE SCALE GENOMIC DNA]</scope>
    <source>
        <strain evidence="6">DSM 18095</strain>
    </source>
</reference>
<gene>
    <name evidence="5" type="ORF">SAMN02745784_03044</name>
</gene>
<protein>
    <submittedName>
        <fullName evidence="5">DNA-binding transcriptional regulator YhcF, GntR family</fullName>
    </submittedName>
</protein>
<dbReference type="Proteomes" id="UP000184114">
    <property type="component" value="Unassembled WGS sequence"/>
</dbReference>
<proteinExistence type="predicted"/>
<dbReference type="RefSeq" id="WP_072977880.1">
    <property type="nucleotide sequence ID" value="NZ_FQTY01000025.1"/>
</dbReference>
<evidence type="ECO:0000256" key="2">
    <source>
        <dbReference type="ARBA" id="ARBA00023125"/>
    </source>
</evidence>
<dbReference type="Gene3D" id="1.10.10.10">
    <property type="entry name" value="Winged helix-like DNA-binding domain superfamily/Winged helix DNA-binding domain"/>
    <property type="match status" value="1"/>
</dbReference>
<name>A0A1M4ZI28_9FIRM</name>
<feature type="domain" description="HTH gntR-type" evidence="4">
    <location>
        <begin position="7"/>
        <end position="75"/>
    </location>
</feature>
<dbReference type="GO" id="GO:0003700">
    <property type="term" value="F:DNA-binding transcription factor activity"/>
    <property type="evidence" value="ECO:0007669"/>
    <property type="project" value="InterPro"/>
</dbReference>
<dbReference type="GeneID" id="90995819"/>
<dbReference type="PANTHER" id="PTHR38445">
    <property type="entry name" value="HTH-TYPE TRANSCRIPTIONAL REPRESSOR YTRA"/>
    <property type="match status" value="1"/>
</dbReference>
<sequence length="120" mass="13898">MIFNDNLPIYIQIMNLIKKRIVIGELKEGDKLPSVRELSTELKVNPNTIQRSYQELEREELVFTQRGMGTFVVENKEIIKDLKKNMASNIVKSFITDMKSLGFNPLEIIELINDSVKEVK</sequence>
<evidence type="ECO:0000256" key="1">
    <source>
        <dbReference type="ARBA" id="ARBA00023015"/>
    </source>
</evidence>
<dbReference type="PANTHER" id="PTHR38445:SF6">
    <property type="entry name" value="GNTR-FAMILY TRANSCRIPTIONAL REGULATOR"/>
    <property type="match status" value="1"/>
</dbReference>
<organism evidence="5 6">
    <name type="scientific">Tissierella praeacuta DSM 18095</name>
    <dbReference type="NCBI Taxonomy" id="1123404"/>
    <lineage>
        <taxon>Bacteria</taxon>
        <taxon>Bacillati</taxon>
        <taxon>Bacillota</taxon>
        <taxon>Tissierellia</taxon>
        <taxon>Tissierellales</taxon>
        <taxon>Tissierellaceae</taxon>
        <taxon>Tissierella</taxon>
    </lineage>
</organism>
<accession>A0A1M4ZI28</accession>
<dbReference type="InterPro" id="IPR000524">
    <property type="entry name" value="Tscrpt_reg_HTH_GntR"/>
</dbReference>